<name>A0A6A3LIR3_9STRA</name>
<dbReference type="EMBL" id="QXFU01000826">
    <property type="protein sequence ID" value="KAE9019276.1"/>
    <property type="molecule type" value="Genomic_DNA"/>
</dbReference>
<evidence type="ECO:0000313" key="3">
    <source>
        <dbReference type="Proteomes" id="UP000435112"/>
    </source>
</evidence>
<evidence type="ECO:0000313" key="2">
    <source>
        <dbReference type="EMBL" id="KAE9019276.1"/>
    </source>
</evidence>
<dbReference type="Proteomes" id="UP000435112">
    <property type="component" value="Unassembled WGS sequence"/>
</dbReference>
<accession>A0A6A3LIR3</accession>
<comment type="caution">
    <text evidence="2">The sequence shown here is derived from an EMBL/GenBank/DDBJ whole genome shotgun (WGS) entry which is preliminary data.</text>
</comment>
<dbReference type="OrthoDB" id="10318988at2759"/>
<feature type="compositionally biased region" description="Polar residues" evidence="1">
    <location>
        <begin position="106"/>
        <end position="115"/>
    </location>
</feature>
<feature type="region of interest" description="Disordered" evidence="1">
    <location>
        <begin position="77"/>
        <end position="118"/>
    </location>
</feature>
<proteinExistence type="predicted"/>
<dbReference type="AlphaFoldDB" id="A0A6A3LIR3"/>
<sequence length="134" mass="14989">MYRMIRPRWHNPPPNEVTKRTELEYHKRPGRPQVSTAVVRNVGVRGKGTLDRRALVQSGLELSRPGVATEMVVHPRGNDIHDPIAQGGGIELPSYVPQVSEGQHRPQGSDSSNVRTEVDRVAVRLHEGLAHDER</sequence>
<evidence type="ECO:0000256" key="1">
    <source>
        <dbReference type="SAM" id="MobiDB-lite"/>
    </source>
</evidence>
<gene>
    <name evidence="2" type="ORF">PR002_g12857</name>
</gene>
<organism evidence="2 3">
    <name type="scientific">Phytophthora rubi</name>
    <dbReference type="NCBI Taxonomy" id="129364"/>
    <lineage>
        <taxon>Eukaryota</taxon>
        <taxon>Sar</taxon>
        <taxon>Stramenopiles</taxon>
        <taxon>Oomycota</taxon>
        <taxon>Peronosporomycetes</taxon>
        <taxon>Peronosporales</taxon>
        <taxon>Peronosporaceae</taxon>
        <taxon>Phytophthora</taxon>
    </lineage>
</organism>
<protein>
    <submittedName>
        <fullName evidence="2">Uncharacterized protein</fullName>
    </submittedName>
</protein>
<reference evidence="2 3" key="1">
    <citation type="submission" date="2018-09" db="EMBL/GenBank/DDBJ databases">
        <title>Genomic investigation of the strawberry pathogen Phytophthora fragariae indicates pathogenicity is determined by transcriptional variation in three key races.</title>
        <authorList>
            <person name="Adams T.M."/>
            <person name="Armitage A.D."/>
            <person name="Sobczyk M.K."/>
            <person name="Bates H.J."/>
            <person name="Dunwell J.M."/>
            <person name="Nellist C.F."/>
            <person name="Harrison R.J."/>
        </authorList>
    </citation>
    <scope>NUCLEOTIDE SEQUENCE [LARGE SCALE GENOMIC DNA]</scope>
    <source>
        <strain evidence="2 3">SCRP324</strain>
    </source>
</reference>